<accession>A0A821DF34</accession>
<dbReference type="AlphaFoldDB" id="A0A821DF34"/>
<evidence type="ECO:0000313" key="2">
    <source>
        <dbReference type="Proteomes" id="UP000663862"/>
    </source>
</evidence>
<feature type="non-terminal residue" evidence="1">
    <location>
        <position position="1"/>
    </location>
</feature>
<evidence type="ECO:0000313" key="1">
    <source>
        <dbReference type="EMBL" id="CAF4619481.1"/>
    </source>
</evidence>
<proteinExistence type="predicted"/>
<gene>
    <name evidence="1" type="ORF">TSG867_LOCUS28946</name>
</gene>
<name>A0A821DF34_9BILA</name>
<sequence>MAARRGMGKDFIVIWVDRNIDPSNEDCQNTLTQLRHVANEIQECSTAEQCITRQYLVPRIHGMPQLDTIYIYCGNKELHKAWADKWTKINGVHTSIKPICEALHVAVKQYNQDNIHVSIIVLGKRISSVGVGLGLDVQ</sequence>
<dbReference type="Proteomes" id="UP000663862">
    <property type="component" value="Unassembled WGS sequence"/>
</dbReference>
<reference evidence="1" key="1">
    <citation type="submission" date="2021-02" db="EMBL/GenBank/DDBJ databases">
        <authorList>
            <person name="Nowell W R."/>
        </authorList>
    </citation>
    <scope>NUCLEOTIDE SEQUENCE</scope>
</reference>
<comment type="caution">
    <text evidence="1">The sequence shown here is derived from an EMBL/GenBank/DDBJ whole genome shotgun (WGS) entry which is preliminary data.</text>
</comment>
<organism evidence="1 2">
    <name type="scientific">Rotaria socialis</name>
    <dbReference type="NCBI Taxonomy" id="392032"/>
    <lineage>
        <taxon>Eukaryota</taxon>
        <taxon>Metazoa</taxon>
        <taxon>Spiralia</taxon>
        <taxon>Gnathifera</taxon>
        <taxon>Rotifera</taxon>
        <taxon>Eurotatoria</taxon>
        <taxon>Bdelloidea</taxon>
        <taxon>Philodinida</taxon>
        <taxon>Philodinidae</taxon>
        <taxon>Rotaria</taxon>
    </lineage>
</organism>
<dbReference type="EMBL" id="CAJOBQ010003848">
    <property type="protein sequence ID" value="CAF4619481.1"/>
    <property type="molecule type" value="Genomic_DNA"/>
</dbReference>
<protein>
    <submittedName>
        <fullName evidence="1">Uncharacterized protein</fullName>
    </submittedName>
</protein>